<evidence type="ECO:0000256" key="5">
    <source>
        <dbReference type="ARBA" id="ARBA00022840"/>
    </source>
</evidence>
<dbReference type="PIRSF" id="PIRSF000530">
    <property type="entry name" value="Galactokinase"/>
    <property type="match status" value="1"/>
</dbReference>
<dbReference type="Gene3D" id="3.30.230.10">
    <property type="match status" value="1"/>
</dbReference>
<feature type="domain" description="GHMP kinase N-terminal" evidence="7">
    <location>
        <begin position="151"/>
        <end position="230"/>
    </location>
</feature>
<dbReference type="InterPro" id="IPR006204">
    <property type="entry name" value="GHMP_kinase_N_dom"/>
</dbReference>
<dbReference type="RefSeq" id="WP_344224815.1">
    <property type="nucleotide sequence ID" value="NZ_BAAAQA010000018.1"/>
</dbReference>
<accession>A0ABN2XXX9</accession>
<dbReference type="Gene3D" id="3.30.70.890">
    <property type="entry name" value="GHMP kinase, C-terminal domain"/>
    <property type="match status" value="1"/>
</dbReference>
<dbReference type="InterPro" id="IPR020568">
    <property type="entry name" value="Ribosomal_Su5_D2-typ_SF"/>
</dbReference>
<dbReference type="Pfam" id="PF00288">
    <property type="entry name" value="GHMP_kinases_N"/>
    <property type="match status" value="1"/>
</dbReference>
<evidence type="ECO:0000259" key="8">
    <source>
        <dbReference type="Pfam" id="PF08544"/>
    </source>
</evidence>
<dbReference type="Pfam" id="PF10509">
    <property type="entry name" value="GalKase_gal_bdg"/>
    <property type="match status" value="1"/>
</dbReference>
<feature type="domain" description="GHMP kinase C-terminal" evidence="8">
    <location>
        <begin position="357"/>
        <end position="428"/>
    </location>
</feature>
<dbReference type="InterPro" id="IPR036554">
    <property type="entry name" value="GHMP_kinase_C_sf"/>
</dbReference>
<gene>
    <name evidence="10" type="primary">galK_1</name>
    <name evidence="10" type="ORF">GCM10009824_19340</name>
</gene>
<dbReference type="InterPro" id="IPR013750">
    <property type="entry name" value="GHMP_kinase_C_dom"/>
</dbReference>
<sequence length="454" mass="48237">MSCELSETATPEDFARPRWVGQPDVRERAQRLSQKFEEAYGRAPVGVWAAPGRANLMGEYVDFSGGMCLPFAHQYVTLTAAAPREDGVLNAQSMQDADESVADDRPRSTRISDIGPGAISGWFGYVAGVAWGMNRVARGETTHPVAVPEIGLPTDFGADLMVDSTVPIGAGLASSAALECSTALALFSLNTGNDHPDDALRRALARACMDAENYIVGANTGGLDQTASLRSHAGEILALDCRDFDVARLPADPALAGLTWLAVDTRAPHKLADGQYSSRRAECEAAAAVLGVATLRDALPEHPTPDDAAAVLARFEHLLEAGAELTEDRENTRLRLRHSMTEMVRSVQIADELHTDAPDWSLVGQLLVEGHESMRDDCQVTVPELDAAVDGCLNAGALGAKVVGGGFGGSVIALVPLDTVDRLAASVQLCFAQNGFREPLFLTLQPSEAGRRIL</sequence>
<evidence type="ECO:0000256" key="2">
    <source>
        <dbReference type="ARBA" id="ARBA00022679"/>
    </source>
</evidence>
<dbReference type="PRINTS" id="PR00473">
    <property type="entry name" value="GALCTOKINASE"/>
</dbReference>
<keyword evidence="4" id="KW-0418">Kinase</keyword>
<dbReference type="Pfam" id="PF08544">
    <property type="entry name" value="GHMP_kinases_C"/>
    <property type="match status" value="1"/>
</dbReference>
<dbReference type="PANTHER" id="PTHR10457:SF7">
    <property type="entry name" value="GALACTOKINASE-RELATED"/>
    <property type="match status" value="1"/>
</dbReference>
<evidence type="ECO:0000313" key="11">
    <source>
        <dbReference type="Proteomes" id="UP001500166"/>
    </source>
</evidence>
<keyword evidence="11" id="KW-1185">Reference proteome</keyword>
<name>A0ABN2XXX9_9MICC</name>
<feature type="domain" description="Galactokinase N-terminal" evidence="9">
    <location>
        <begin position="34"/>
        <end position="83"/>
    </location>
</feature>
<evidence type="ECO:0000256" key="1">
    <source>
        <dbReference type="ARBA" id="ARBA00006566"/>
    </source>
</evidence>
<keyword evidence="6" id="KW-0299">Galactose metabolism</keyword>
<dbReference type="InterPro" id="IPR006206">
    <property type="entry name" value="Mevalonate/galactokinase"/>
</dbReference>
<evidence type="ECO:0000256" key="6">
    <source>
        <dbReference type="ARBA" id="ARBA00023144"/>
    </source>
</evidence>
<dbReference type="EMBL" id="BAAAQA010000018">
    <property type="protein sequence ID" value="GAA2118799.1"/>
    <property type="molecule type" value="Genomic_DNA"/>
</dbReference>
<comment type="caution">
    <text evidence="10">The sequence shown here is derived from an EMBL/GenBank/DDBJ whole genome shotgun (WGS) entry which is preliminary data.</text>
</comment>
<keyword evidence="6" id="KW-0119">Carbohydrate metabolism</keyword>
<dbReference type="InterPro" id="IPR000705">
    <property type="entry name" value="Galactokinase"/>
</dbReference>
<reference evidence="10 11" key="1">
    <citation type="journal article" date="2019" name="Int. J. Syst. Evol. Microbiol.">
        <title>The Global Catalogue of Microorganisms (GCM) 10K type strain sequencing project: providing services to taxonomists for standard genome sequencing and annotation.</title>
        <authorList>
            <consortium name="The Broad Institute Genomics Platform"/>
            <consortium name="The Broad Institute Genome Sequencing Center for Infectious Disease"/>
            <person name="Wu L."/>
            <person name="Ma J."/>
        </authorList>
    </citation>
    <scope>NUCLEOTIDE SEQUENCE [LARGE SCALE GENOMIC DNA]</scope>
    <source>
        <strain evidence="10 11">JCM 15914</strain>
    </source>
</reference>
<evidence type="ECO:0000259" key="7">
    <source>
        <dbReference type="Pfam" id="PF00288"/>
    </source>
</evidence>
<organism evidence="10 11">
    <name type="scientific">Kocuria atrinae</name>
    <dbReference type="NCBI Taxonomy" id="592377"/>
    <lineage>
        <taxon>Bacteria</taxon>
        <taxon>Bacillati</taxon>
        <taxon>Actinomycetota</taxon>
        <taxon>Actinomycetes</taxon>
        <taxon>Micrococcales</taxon>
        <taxon>Micrococcaceae</taxon>
        <taxon>Kocuria</taxon>
    </lineage>
</organism>
<comment type="similarity">
    <text evidence="1">Belongs to the GHMP kinase family. GalK subfamily.</text>
</comment>
<keyword evidence="3" id="KW-0547">Nucleotide-binding</keyword>
<dbReference type="InterPro" id="IPR019539">
    <property type="entry name" value="GalKase_N"/>
</dbReference>
<keyword evidence="2" id="KW-0808">Transferase</keyword>
<dbReference type="InterPro" id="IPR014721">
    <property type="entry name" value="Ribsml_uS5_D2-typ_fold_subgr"/>
</dbReference>
<dbReference type="PANTHER" id="PTHR10457">
    <property type="entry name" value="MEVALONATE KINASE/GALACTOKINASE"/>
    <property type="match status" value="1"/>
</dbReference>
<evidence type="ECO:0000313" key="10">
    <source>
        <dbReference type="EMBL" id="GAA2118799.1"/>
    </source>
</evidence>
<dbReference type="Proteomes" id="UP001500166">
    <property type="component" value="Unassembled WGS sequence"/>
</dbReference>
<proteinExistence type="inferred from homology"/>
<evidence type="ECO:0000259" key="9">
    <source>
        <dbReference type="Pfam" id="PF10509"/>
    </source>
</evidence>
<dbReference type="SUPFAM" id="SSF54211">
    <property type="entry name" value="Ribosomal protein S5 domain 2-like"/>
    <property type="match status" value="1"/>
</dbReference>
<protein>
    <submittedName>
        <fullName evidence="10">Galactokinase</fullName>
    </submittedName>
</protein>
<dbReference type="SUPFAM" id="SSF55060">
    <property type="entry name" value="GHMP Kinase, C-terminal domain"/>
    <property type="match status" value="1"/>
</dbReference>
<keyword evidence="5" id="KW-0067">ATP-binding</keyword>
<evidence type="ECO:0000256" key="3">
    <source>
        <dbReference type="ARBA" id="ARBA00022741"/>
    </source>
</evidence>
<dbReference type="PRINTS" id="PR00959">
    <property type="entry name" value="MEVGALKINASE"/>
</dbReference>
<evidence type="ECO:0000256" key="4">
    <source>
        <dbReference type="ARBA" id="ARBA00022777"/>
    </source>
</evidence>